<accession>A0ABW4VWM7</accession>
<dbReference type="Pfam" id="PF14183">
    <property type="entry name" value="YwpF"/>
    <property type="match status" value="1"/>
</dbReference>
<sequence>MKTFKLQSLQIIENVADEIVKHPVPLHDGLIINREDEANRWLIEAYVEATYKDFFTELSNNNEEIMVEVVITKEDNAPATFITSIIGINDIGGHINVLFLGNIVDKQKSKIEEMLSDLIDKGYQGEELLTTFKKLI</sequence>
<proteinExistence type="predicted"/>
<dbReference type="InterPro" id="IPR025573">
    <property type="entry name" value="YwpF"/>
</dbReference>
<dbReference type="EMBL" id="JBHUHQ010000013">
    <property type="protein sequence ID" value="MFD2043923.1"/>
    <property type="molecule type" value="Genomic_DNA"/>
</dbReference>
<keyword evidence="2" id="KW-1185">Reference proteome</keyword>
<gene>
    <name evidence="1" type="ORF">ACFSJF_06595</name>
</gene>
<name>A0ABW4VWM7_9BACI</name>
<evidence type="ECO:0000313" key="1">
    <source>
        <dbReference type="EMBL" id="MFD2043923.1"/>
    </source>
</evidence>
<comment type="caution">
    <text evidence="1">The sequence shown here is derived from an EMBL/GenBank/DDBJ whole genome shotgun (WGS) entry which is preliminary data.</text>
</comment>
<evidence type="ECO:0000313" key="2">
    <source>
        <dbReference type="Proteomes" id="UP001597383"/>
    </source>
</evidence>
<reference evidence="2" key="1">
    <citation type="journal article" date="2019" name="Int. J. Syst. Evol. Microbiol.">
        <title>The Global Catalogue of Microorganisms (GCM) 10K type strain sequencing project: providing services to taxonomists for standard genome sequencing and annotation.</title>
        <authorList>
            <consortium name="The Broad Institute Genomics Platform"/>
            <consortium name="The Broad Institute Genome Sequencing Center for Infectious Disease"/>
            <person name="Wu L."/>
            <person name="Ma J."/>
        </authorList>
    </citation>
    <scope>NUCLEOTIDE SEQUENCE [LARGE SCALE GENOMIC DNA]</scope>
    <source>
        <strain evidence="2">R28</strain>
    </source>
</reference>
<organism evidence="1 2">
    <name type="scientific">Ornithinibacillus salinisoli</name>
    <dbReference type="NCBI Taxonomy" id="1848459"/>
    <lineage>
        <taxon>Bacteria</taxon>
        <taxon>Bacillati</taxon>
        <taxon>Bacillota</taxon>
        <taxon>Bacilli</taxon>
        <taxon>Bacillales</taxon>
        <taxon>Bacillaceae</taxon>
        <taxon>Ornithinibacillus</taxon>
    </lineage>
</organism>
<dbReference type="Proteomes" id="UP001597383">
    <property type="component" value="Unassembled WGS sequence"/>
</dbReference>
<dbReference type="RefSeq" id="WP_377555497.1">
    <property type="nucleotide sequence ID" value="NZ_JBHUHQ010000013.1"/>
</dbReference>
<protein>
    <submittedName>
        <fullName evidence="1">YwpF-like family protein</fullName>
    </submittedName>
</protein>